<keyword evidence="3" id="KW-1185">Reference proteome</keyword>
<dbReference type="Proteomes" id="UP000593567">
    <property type="component" value="Unassembled WGS sequence"/>
</dbReference>
<dbReference type="AlphaFoldDB" id="A0A7J7JUM3"/>
<comment type="caution">
    <text evidence="2">The sequence shown here is derived from an EMBL/GenBank/DDBJ whole genome shotgun (WGS) entry which is preliminary data.</text>
</comment>
<name>A0A7J7JUM3_BUGNE</name>
<keyword evidence="1" id="KW-0812">Transmembrane</keyword>
<reference evidence="2" key="1">
    <citation type="submission" date="2020-06" db="EMBL/GenBank/DDBJ databases">
        <title>Draft genome of Bugula neritina, a colonial animal packing powerful symbionts and potential medicines.</title>
        <authorList>
            <person name="Rayko M."/>
        </authorList>
    </citation>
    <scope>NUCLEOTIDE SEQUENCE [LARGE SCALE GENOMIC DNA]</scope>
    <source>
        <strain evidence="2">Kwan_BN1</strain>
    </source>
</reference>
<evidence type="ECO:0000313" key="2">
    <source>
        <dbReference type="EMBL" id="KAF6029643.1"/>
    </source>
</evidence>
<protein>
    <submittedName>
        <fullName evidence="2">Uncharacterized protein</fullName>
    </submittedName>
</protein>
<feature type="transmembrane region" description="Helical" evidence="1">
    <location>
        <begin position="63"/>
        <end position="82"/>
    </location>
</feature>
<accession>A0A7J7JUM3</accession>
<evidence type="ECO:0000256" key="1">
    <source>
        <dbReference type="SAM" id="Phobius"/>
    </source>
</evidence>
<dbReference type="EMBL" id="VXIV02001799">
    <property type="protein sequence ID" value="KAF6029643.1"/>
    <property type="molecule type" value="Genomic_DNA"/>
</dbReference>
<proteinExistence type="predicted"/>
<gene>
    <name evidence="2" type="ORF">EB796_012052</name>
</gene>
<sequence length="92" mass="10051">MLLRASARTFMRTILIGSNKKLQLAPPQFYSAVDTNPTNLYTSLAIMAAHPHSPLASSEVSMGWMKIAAGLALAIGVIFGLYRYNKVRLSQP</sequence>
<keyword evidence="1" id="KW-1133">Transmembrane helix</keyword>
<evidence type="ECO:0000313" key="3">
    <source>
        <dbReference type="Proteomes" id="UP000593567"/>
    </source>
</evidence>
<keyword evidence="1" id="KW-0472">Membrane</keyword>
<organism evidence="2 3">
    <name type="scientific">Bugula neritina</name>
    <name type="common">Brown bryozoan</name>
    <name type="synonym">Sertularia neritina</name>
    <dbReference type="NCBI Taxonomy" id="10212"/>
    <lineage>
        <taxon>Eukaryota</taxon>
        <taxon>Metazoa</taxon>
        <taxon>Spiralia</taxon>
        <taxon>Lophotrochozoa</taxon>
        <taxon>Bryozoa</taxon>
        <taxon>Gymnolaemata</taxon>
        <taxon>Cheilostomatida</taxon>
        <taxon>Flustrina</taxon>
        <taxon>Buguloidea</taxon>
        <taxon>Bugulidae</taxon>
        <taxon>Bugula</taxon>
    </lineage>
</organism>